<dbReference type="AlphaFoldDB" id="A0A026WQ79"/>
<gene>
    <name evidence="1" type="ORF">X777_02515</name>
</gene>
<keyword evidence="2" id="KW-1185">Reference proteome</keyword>
<protein>
    <submittedName>
        <fullName evidence="1">Uncharacterized protein</fullName>
    </submittedName>
</protein>
<dbReference type="EMBL" id="KK107151">
    <property type="protein sequence ID" value="EZA57264.1"/>
    <property type="molecule type" value="Genomic_DNA"/>
</dbReference>
<sequence>DSDTVADARVSGVDVFSDVLSDVRVARVSGGSGSVYYARQTRAGFEYRVNLREQRTRRGESDPLDCARLSASEDPVVSEPYNFRCFVPRDWYIH</sequence>
<evidence type="ECO:0000313" key="2">
    <source>
        <dbReference type="Proteomes" id="UP000053097"/>
    </source>
</evidence>
<dbReference type="Proteomes" id="UP000053097">
    <property type="component" value="Unassembled WGS sequence"/>
</dbReference>
<proteinExistence type="predicted"/>
<evidence type="ECO:0000313" key="1">
    <source>
        <dbReference type="EMBL" id="EZA57264.1"/>
    </source>
</evidence>
<reference evidence="1 2" key="1">
    <citation type="journal article" date="2014" name="Curr. Biol.">
        <title>The genome of the clonal raider ant Cerapachys biroi.</title>
        <authorList>
            <person name="Oxley P.R."/>
            <person name="Ji L."/>
            <person name="Fetter-Pruneda I."/>
            <person name="McKenzie S.K."/>
            <person name="Li C."/>
            <person name="Hu H."/>
            <person name="Zhang G."/>
            <person name="Kronauer D.J."/>
        </authorList>
    </citation>
    <scope>NUCLEOTIDE SEQUENCE [LARGE SCALE GENOMIC DNA]</scope>
</reference>
<feature type="non-terminal residue" evidence="1">
    <location>
        <position position="1"/>
    </location>
</feature>
<organism evidence="1 2">
    <name type="scientific">Ooceraea biroi</name>
    <name type="common">Clonal raider ant</name>
    <name type="synonym">Cerapachys biroi</name>
    <dbReference type="NCBI Taxonomy" id="2015173"/>
    <lineage>
        <taxon>Eukaryota</taxon>
        <taxon>Metazoa</taxon>
        <taxon>Ecdysozoa</taxon>
        <taxon>Arthropoda</taxon>
        <taxon>Hexapoda</taxon>
        <taxon>Insecta</taxon>
        <taxon>Pterygota</taxon>
        <taxon>Neoptera</taxon>
        <taxon>Endopterygota</taxon>
        <taxon>Hymenoptera</taxon>
        <taxon>Apocrita</taxon>
        <taxon>Aculeata</taxon>
        <taxon>Formicoidea</taxon>
        <taxon>Formicidae</taxon>
        <taxon>Dorylinae</taxon>
        <taxon>Ooceraea</taxon>
    </lineage>
</organism>
<name>A0A026WQ79_OOCBI</name>
<accession>A0A026WQ79</accession>